<reference evidence="3" key="2">
    <citation type="submission" date="2018-05" db="EMBL/GenBank/DDBJ databases">
        <title>Algibacter marinivivus sp. nov., isolated from sample around a algae.</title>
        <authorList>
            <person name="Lu D."/>
        </authorList>
    </citation>
    <scope>NUCLEOTIDE SEQUENCE [LARGE SCALE GENOMIC DNA]</scope>
    <source>
        <strain evidence="3">ZY111</strain>
    </source>
</reference>
<reference evidence="2 3" key="1">
    <citation type="submission" date="2018-05" db="EMBL/GenBank/DDBJ databases">
        <title>Algibacter marinivivus sp. nov., isolated from sample around a algae.</title>
        <authorList>
            <person name="Zhong X."/>
        </authorList>
    </citation>
    <scope>NUCLEOTIDE SEQUENCE [LARGE SCALE GENOMIC DNA]</scope>
    <source>
        <strain evidence="2 3">ZY111</strain>
    </source>
</reference>
<feature type="chain" id="PRO_5015421801" description="MORN repeat protein" evidence="1">
    <location>
        <begin position="23"/>
        <end position="215"/>
    </location>
</feature>
<evidence type="ECO:0000256" key="1">
    <source>
        <dbReference type="SAM" id="SignalP"/>
    </source>
</evidence>
<dbReference type="SUPFAM" id="SSF82185">
    <property type="entry name" value="Histone H3 K4-specific methyltransferase SET7/9 N-terminal domain"/>
    <property type="match status" value="1"/>
</dbReference>
<dbReference type="Proteomes" id="UP000245375">
    <property type="component" value="Unassembled WGS sequence"/>
</dbReference>
<reference evidence="3" key="3">
    <citation type="submission" date="2018-05" db="EMBL/GenBank/DDBJ databases">
        <authorList>
            <person name="Lu D."/>
        </authorList>
    </citation>
    <scope>NUCLEOTIDE SEQUENCE [LARGE SCALE GENOMIC DNA]</scope>
    <source>
        <strain evidence="3">ZY111</strain>
    </source>
</reference>
<proteinExistence type="predicted"/>
<protein>
    <recommendedName>
        <fullName evidence="4">MORN repeat protein</fullName>
    </recommendedName>
</protein>
<dbReference type="EMBL" id="QFRI01000001">
    <property type="protein sequence ID" value="PWH83510.1"/>
    <property type="molecule type" value="Genomic_DNA"/>
</dbReference>
<keyword evidence="1" id="KW-0732">Signal</keyword>
<dbReference type="OrthoDB" id="977972at2"/>
<evidence type="ECO:0000313" key="3">
    <source>
        <dbReference type="Proteomes" id="UP000245375"/>
    </source>
</evidence>
<sequence length="215" mass="24665">MKDYFKISILLFAFFLCSFSNSQNRKVEVDKEVKCKVKGVALKEGDYSGKCKKGLAHGKGKFVYKDGRVFEGVFKKGMITGKGELYTLHNGNKKVIKKGFWEKNKYLGEKKVVPYIVKKAFNIDRNIIKRKGEGNQVSINFLRNGNRNPVTNLNIMSTNGIDVSGSNVNRLNIIKFPVEIQVIYFTRNKFNTTTYQVDFEFIINEPGDWDVTIYN</sequence>
<evidence type="ECO:0008006" key="4">
    <source>
        <dbReference type="Google" id="ProtNLM"/>
    </source>
</evidence>
<dbReference type="Gene3D" id="2.20.110.10">
    <property type="entry name" value="Histone H3 K4-specific methyltransferase SET7/9 N-terminal domain"/>
    <property type="match status" value="1"/>
</dbReference>
<evidence type="ECO:0000313" key="2">
    <source>
        <dbReference type="EMBL" id="PWH83510.1"/>
    </source>
</evidence>
<organism evidence="2 3">
    <name type="scientific">Algibacter marinivivus</name>
    <dbReference type="NCBI Taxonomy" id="2100723"/>
    <lineage>
        <taxon>Bacteria</taxon>
        <taxon>Pseudomonadati</taxon>
        <taxon>Bacteroidota</taxon>
        <taxon>Flavobacteriia</taxon>
        <taxon>Flavobacteriales</taxon>
        <taxon>Flavobacteriaceae</taxon>
        <taxon>Algibacter</taxon>
    </lineage>
</organism>
<name>A0A2U2X6Y7_9FLAO</name>
<accession>A0A2U2X6Y7</accession>
<dbReference type="RefSeq" id="WP_109351521.1">
    <property type="nucleotide sequence ID" value="NZ_QFRI01000001.1"/>
</dbReference>
<gene>
    <name evidence="2" type="ORF">DIS18_02855</name>
</gene>
<comment type="caution">
    <text evidence="2">The sequence shown here is derived from an EMBL/GenBank/DDBJ whole genome shotgun (WGS) entry which is preliminary data.</text>
</comment>
<dbReference type="AlphaFoldDB" id="A0A2U2X6Y7"/>
<feature type="signal peptide" evidence="1">
    <location>
        <begin position="1"/>
        <end position="22"/>
    </location>
</feature>
<keyword evidence="3" id="KW-1185">Reference proteome</keyword>